<sequence length="60" mass="7016">ILTDLLQKFDIPTLIEATSITNSDYIILSTTWYTDFTCSNSRNKKKKRKILLYTKISNKD</sequence>
<dbReference type="Proteomes" id="UP000789860">
    <property type="component" value="Unassembled WGS sequence"/>
</dbReference>
<keyword evidence="2" id="KW-1185">Reference proteome</keyword>
<evidence type="ECO:0000313" key="1">
    <source>
        <dbReference type="EMBL" id="CAG8556313.1"/>
    </source>
</evidence>
<evidence type="ECO:0000313" key="2">
    <source>
        <dbReference type="Proteomes" id="UP000789860"/>
    </source>
</evidence>
<comment type="caution">
    <text evidence="1">The sequence shown here is derived from an EMBL/GenBank/DDBJ whole genome shotgun (WGS) entry which is preliminary data.</text>
</comment>
<accession>A0ACA9LYY0</accession>
<feature type="non-terminal residue" evidence="1">
    <location>
        <position position="1"/>
    </location>
</feature>
<name>A0ACA9LYY0_9GLOM</name>
<proteinExistence type="predicted"/>
<reference evidence="1" key="1">
    <citation type="submission" date="2021-06" db="EMBL/GenBank/DDBJ databases">
        <authorList>
            <person name="Kallberg Y."/>
            <person name="Tangrot J."/>
            <person name="Rosling A."/>
        </authorList>
    </citation>
    <scope>NUCLEOTIDE SEQUENCE</scope>
    <source>
        <strain evidence="1">AU212A</strain>
    </source>
</reference>
<gene>
    <name evidence="1" type="ORF">SCALOS_LOCUS5352</name>
</gene>
<protein>
    <submittedName>
        <fullName evidence="1">6875_t:CDS:1</fullName>
    </submittedName>
</protein>
<dbReference type="EMBL" id="CAJVPM010008587">
    <property type="protein sequence ID" value="CAG8556313.1"/>
    <property type="molecule type" value="Genomic_DNA"/>
</dbReference>
<organism evidence="1 2">
    <name type="scientific">Scutellospora calospora</name>
    <dbReference type="NCBI Taxonomy" id="85575"/>
    <lineage>
        <taxon>Eukaryota</taxon>
        <taxon>Fungi</taxon>
        <taxon>Fungi incertae sedis</taxon>
        <taxon>Mucoromycota</taxon>
        <taxon>Glomeromycotina</taxon>
        <taxon>Glomeromycetes</taxon>
        <taxon>Diversisporales</taxon>
        <taxon>Gigasporaceae</taxon>
        <taxon>Scutellospora</taxon>
    </lineage>
</organism>